<reference evidence="1 2" key="1">
    <citation type="submission" date="2024-05" db="EMBL/GenBank/DDBJ databases">
        <authorList>
            <person name="Park S."/>
        </authorList>
    </citation>
    <scope>NUCLEOTIDE SEQUENCE [LARGE SCALE GENOMIC DNA]</scope>
    <source>
        <strain evidence="1 2">DGU5</strain>
    </source>
</reference>
<protein>
    <submittedName>
        <fullName evidence="1">Uncharacterized protein</fullName>
    </submittedName>
</protein>
<dbReference type="Proteomes" id="UP001484535">
    <property type="component" value="Unassembled WGS sequence"/>
</dbReference>
<gene>
    <name evidence="1" type="ORF">ABDJ38_08735</name>
</gene>
<sequence>MSDGPYKSLPMKPRWRHAAKCAYKEAFSQNEIVESVTRASHADWRAEVRQALVASVTSAVAPLGQQPLFADQVLADLAALRRGCASPLEASFVRNAIDAVVTGRTGGDAVQFAAEEALSDRLLCNYRQVEEHVRRDDSIRNAEFVRNRFEAAHGQIDLSGLARAALRTGEPLMRRTRAQFTDLDAGVPL</sequence>
<accession>A0ABV0CWL4</accession>
<dbReference type="RefSeq" id="WP_346784702.1">
    <property type="nucleotide sequence ID" value="NZ_JBDLBR010000002.1"/>
</dbReference>
<evidence type="ECO:0000313" key="2">
    <source>
        <dbReference type="Proteomes" id="UP001484535"/>
    </source>
</evidence>
<evidence type="ECO:0000313" key="1">
    <source>
        <dbReference type="EMBL" id="MEN7537258.1"/>
    </source>
</evidence>
<comment type="caution">
    <text evidence="1">The sequence shown here is derived from an EMBL/GenBank/DDBJ whole genome shotgun (WGS) entry which is preliminary data.</text>
</comment>
<name>A0ABV0CWL4_9SPHN</name>
<organism evidence="1 2">
    <name type="scientific">Aurantiacibacter flavus</name>
    <dbReference type="NCBI Taxonomy" id="3145232"/>
    <lineage>
        <taxon>Bacteria</taxon>
        <taxon>Pseudomonadati</taxon>
        <taxon>Pseudomonadota</taxon>
        <taxon>Alphaproteobacteria</taxon>
        <taxon>Sphingomonadales</taxon>
        <taxon>Erythrobacteraceae</taxon>
        <taxon>Aurantiacibacter</taxon>
    </lineage>
</organism>
<proteinExistence type="predicted"/>
<dbReference type="EMBL" id="JBDLBR010000002">
    <property type="protein sequence ID" value="MEN7537258.1"/>
    <property type="molecule type" value="Genomic_DNA"/>
</dbReference>
<keyword evidence="2" id="KW-1185">Reference proteome</keyword>